<feature type="domain" description="F-box" evidence="1">
    <location>
        <begin position="9"/>
        <end position="56"/>
    </location>
</feature>
<dbReference type="InterPro" id="IPR050648">
    <property type="entry name" value="F-box_LRR-repeat"/>
</dbReference>
<proteinExistence type="predicted"/>
<dbReference type="InterPro" id="IPR017900">
    <property type="entry name" value="4Fe4S_Fe_S_CS"/>
</dbReference>
<dbReference type="OrthoDB" id="10044893at2759"/>
<accession>A0A5P1EJT2</accession>
<dbReference type="InterPro" id="IPR001810">
    <property type="entry name" value="F-box_dom"/>
</dbReference>
<dbReference type="InterPro" id="IPR036047">
    <property type="entry name" value="F-box-like_dom_sf"/>
</dbReference>
<sequence length="307" mass="34794">MEPESQSSSTINQQGPHGALFLVLGYLQLPDLLSFQRSCRSLRDAVAGDSLLWRRIAVDPPLSSRLTDESLSRMASRAEGKMRFLGLFDCTRVTDAGLMNVVRRNPEITKLHVPGCTNLTADGVVRAVKWLTEHKGCVESLRIRGLRNIRIDHLDLLKSLVFKRNVEQVPQQYFYGNWHSLPPNSDDRRLIDVDICPKCTNIRLVFDCTRENCRTMKDRWSECRGCFFCIARCEDCGGCIDSDYIGDETACSHLLCLECWLRLPKCNLCNRPYCFGHEKGSFASNSTSGFVCEHCNEETEALTNDIN</sequence>
<dbReference type="Proteomes" id="UP000243459">
    <property type="component" value="Chromosome 6"/>
</dbReference>
<dbReference type="PANTHER" id="PTHR13382:SF16">
    <property type="entry name" value="F-BOX PROTEIN SKIP28"/>
    <property type="match status" value="1"/>
</dbReference>
<dbReference type="GO" id="GO:0005737">
    <property type="term" value="C:cytoplasm"/>
    <property type="evidence" value="ECO:0007669"/>
    <property type="project" value="TreeGrafter"/>
</dbReference>
<dbReference type="Gramene" id="ONK66202">
    <property type="protein sequence ID" value="ONK66202"/>
    <property type="gene ID" value="A4U43_C06F5290"/>
</dbReference>
<gene>
    <name evidence="2" type="ORF">A4U43_C06F5290</name>
</gene>
<dbReference type="Pfam" id="PF12937">
    <property type="entry name" value="F-box-like"/>
    <property type="match status" value="1"/>
</dbReference>
<organism evidence="2 3">
    <name type="scientific">Asparagus officinalis</name>
    <name type="common">Garden asparagus</name>
    <dbReference type="NCBI Taxonomy" id="4686"/>
    <lineage>
        <taxon>Eukaryota</taxon>
        <taxon>Viridiplantae</taxon>
        <taxon>Streptophyta</taxon>
        <taxon>Embryophyta</taxon>
        <taxon>Tracheophyta</taxon>
        <taxon>Spermatophyta</taxon>
        <taxon>Magnoliopsida</taxon>
        <taxon>Liliopsida</taxon>
        <taxon>Asparagales</taxon>
        <taxon>Asparagaceae</taxon>
        <taxon>Asparagoideae</taxon>
        <taxon>Asparagus</taxon>
    </lineage>
</organism>
<dbReference type="Gene3D" id="3.80.10.10">
    <property type="entry name" value="Ribonuclease Inhibitor"/>
    <property type="match status" value="1"/>
</dbReference>
<reference evidence="3" key="1">
    <citation type="journal article" date="2017" name="Nat. Commun.">
        <title>The asparagus genome sheds light on the origin and evolution of a young Y chromosome.</title>
        <authorList>
            <person name="Harkess A."/>
            <person name="Zhou J."/>
            <person name="Xu C."/>
            <person name="Bowers J.E."/>
            <person name="Van der Hulst R."/>
            <person name="Ayyampalayam S."/>
            <person name="Mercati F."/>
            <person name="Riccardi P."/>
            <person name="McKain M.R."/>
            <person name="Kakrana A."/>
            <person name="Tang H."/>
            <person name="Ray J."/>
            <person name="Groenendijk J."/>
            <person name="Arikit S."/>
            <person name="Mathioni S.M."/>
            <person name="Nakano M."/>
            <person name="Shan H."/>
            <person name="Telgmann-Rauber A."/>
            <person name="Kanno A."/>
            <person name="Yue Z."/>
            <person name="Chen H."/>
            <person name="Li W."/>
            <person name="Chen Y."/>
            <person name="Xu X."/>
            <person name="Zhang Y."/>
            <person name="Luo S."/>
            <person name="Chen H."/>
            <person name="Gao J."/>
            <person name="Mao Z."/>
            <person name="Pires J.C."/>
            <person name="Luo M."/>
            <person name="Kudrna D."/>
            <person name="Wing R.A."/>
            <person name="Meyers B.C."/>
            <person name="Yi K."/>
            <person name="Kong H."/>
            <person name="Lavrijsen P."/>
            <person name="Sunseri F."/>
            <person name="Falavigna A."/>
            <person name="Ye Y."/>
            <person name="Leebens-Mack J.H."/>
            <person name="Chen G."/>
        </authorList>
    </citation>
    <scope>NUCLEOTIDE SEQUENCE [LARGE SCALE GENOMIC DNA]</scope>
    <source>
        <strain evidence="3">cv. DH0086</strain>
    </source>
</reference>
<evidence type="ECO:0000313" key="2">
    <source>
        <dbReference type="EMBL" id="ONK66202.1"/>
    </source>
</evidence>
<evidence type="ECO:0000313" key="3">
    <source>
        <dbReference type="Proteomes" id="UP000243459"/>
    </source>
</evidence>
<dbReference type="AlphaFoldDB" id="A0A5P1EJT2"/>
<dbReference type="PROSITE" id="PS00198">
    <property type="entry name" value="4FE4S_FER_1"/>
    <property type="match status" value="1"/>
</dbReference>
<dbReference type="PANTHER" id="PTHR13382">
    <property type="entry name" value="MITOCHONDRIAL ATP SYNTHASE COUPLING FACTOR B"/>
    <property type="match status" value="1"/>
</dbReference>
<dbReference type="EMBL" id="CM007386">
    <property type="protein sequence ID" value="ONK66202.1"/>
    <property type="molecule type" value="Genomic_DNA"/>
</dbReference>
<dbReference type="InterPro" id="IPR032675">
    <property type="entry name" value="LRR_dom_sf"/>
</dbReference>
<dbReference type="PROSITE" id="PS50181">
    <property type="entry name" value="FBOX"/>
    <property type="match status" value="1"/>
</dbReference>
<dbReference type="OMA" id="CEECGGC"/>
<evidence type="ECO:0000259" key="1">
    <source>
        <dbReference type="PROSITE" id="PS50181"/>
    </source>
</evidence>
<name>A0A5P1EJT2_ASPOF</name>
<dbReference type="SUPFAM" id="SSF81383">
    <property type="entry name" value="F-box domain"/>
    <property type="match status" value="1"/>
</dbReference>
<keyword evidence="3" id="KW-1185">Reference proteome</keyword>
<protein>
    <recommendedName>
        <fullName evidence="1">F-box domain-containing protein</fullName>
    </recommendedName>
</protein>